<dbReference type="InterPro" id="IPR036034">
    <property type="entry name" value="PDZ_sf"/>
</dbReference>
<dbReference type="EMBL" id="BRXY01000026">
    <property type="protein sequence ID" value="GMH54334.1"/>
    <property type="molecule type" value="Genomic_DNA"/>
</dbReference>
<feature type="domain" description="Nas2 N-terminal" evidence="3">
    <location>
        <begin position="11"/>
        <end position="86"/>
    </location>
</feature>
<keyword evidence="5" id="KW-1185">Reference proteome</keyword>
<gene>
    <name evidence="4" type="ORF">TrST_g10525</name>
</gene>
<keyword evidence="1" id="KW-0143">Chaperone</keyword>
<evidence type="ECO:0000313" key="4">
    <source>
        <dbReference type="EMBL" id="GMH54334.1"/>
    </source>
</evidence>
<sequence length="289" mass="31180">MASFTESNNLATLDRQRQSLEAEALALVEELNSHGDPPVGVSGSLVDSEGFPLPNIDAYRVRSLRNRLAIIRTDHKTLMKKLEQALLVAADSSNKSSEEIRARLATKPKPKYDNVTGRWVVKNWDGTVAGIDNGENIMFDDIGKEDVDKLRMSALSLNGNNGAASRSTLTPPTITSTTTSAPVPFHAPPPPRAAIMVEPFAIFDEVAENSPASKAGLKNGDVVLKFGTVHFQNHDNLRAIATTVGEAAKSSMPITVDILRSGAQMRLSLRPQAWSGLGVLGCRVQLYNP</sequence>
<dbReference type="Pfam" id="PF18265">
    <property type="entry name" value="Nas2_N"/>
    <property type="match status" value="1"/>
</dbReference>
<feature type="region of interest" description="Disordered" evidence="2">
    <location>
        <begin position="162"/>
        <end position="183"/>
    </location>
</feature>
<feature type="compositionally biased region" description="Low complexity" evidence="2">
    <location>
        <begin position="165"/>
        <end position="183"/>
    </location>
</feature>
<dbReference type="OrthoDB" id="72325at2759"/>
<dbReference type="InterPro" id="IPR035269">
    <property type="entry name" value="PSMD9"/>
</dbReference>
<dbReference type="Gene3D" id="6.10.140.1710">
    <property type="match status" value="1"/>
</dbReference>
<accession>A0A9W7DS83</accession>
<dbReference type="GO" id="GO:0005634">
    <property type="term" value="C:nucleus"/>
    <property type="evidence" value="ECO:0007669"/>
    <property type="project" value="TreeGrafter"/>
</dbReference>
<evidence type="ECO:0000313" key="5">
    <source>
        <dbReference type="Proteomes" id="UP001165085"/>
    </source>
</evidence>
<organism evidence="4 5">
    <name type="scientific">Triparma strigata</name>
    <dbReference type="NCBI Taxonomy" id="1606541"/>
    <lineage>
        <taxon>Eukaryota</taxon>
        <taxon>Sar</taxon>
        <taxon>Stramenopiles</taxon>
        <taxon>Ochrophyta</taxon>
        <taxon>Bolidophyceae</taxon>
        <taxon>Parmales</taxon>
        <taxon>Triparmaceae</taxon>
        <taxon>Triparma</taxon>
    </lineage>
</organism>
<proteinExistence type="predicted"/>
<comment type="caution">
    <text evidence="4">The sequence shown here is derived from an EMBL/GenBank/DDBJ whole genome shotgun (WGS) entry which is preliminary data.</text>
</comment>
<evidence type="ECO:0000259" key="3">
    <source>
        <dbReference type="Pfam" id="PF18265"/>
    </source>
</evidence>
<dbReference type="PANTHER" id="PTHR12651">
    <property type="entry name" value="26S PROTEASOME NON-ATPASE REGULATORY SUBUNIT 9"/>
    <property type="match status" value="1"/>
</dbReference>
<evidence type="ECO:0000256" key="2">
    <source>
        <dbReference type="SAM" id="MobiDB-lite"/>
    </source>
</evidence>
<name>A0A9W7DS83_9STRA</name>
<evidence type="ECO:0000256" key="1">
    <source>
        <dbReference type="ARBA" id="ARBA00023186"/>
    </source>
</evidence>
<dbReference type="AlphaFoldDB" id="A0A9W7DS83"/>
<dbReference type="GO" id="GO:0070682">
    <property type="term" value="P:proteasome regulatory particle assembly"/>
    <property type="evidence" value="ECO:0007669"/>
    <property type="project" value="InterPro"/>
</dbReference>
<dbReference type="Proteomes" id="UP001165085">
    <property type="component" value="Unassembled WGS sequence"/>
</dbReference>
<reference evidence="5" key="1">
    <citation type="journal article" date="2023" name="Commun. Biol.">
        <title>Genome analysis of Parmales, the sister group of diatoms, reveals the evolutionary specialization of diatoms from phago-mixotrophs to photoautotrophs.</title>
        <authorList>
            <person name="Ban H."/>
            <person name="Sato S."/>
            <person name="Yoshikawa S."/>
            <person name="Yamada K."/>
            <person name="Nakamura Y."/>
            <person name="Ichinomiya M."/>
            <person name="Sato N."/>
            <person name="Blanc-Mathieu R."/>
            <person name="Endo H."/>
            <person name="Kuwata A."/>
            <person name="Ogata H."/>
        </authorList>
    </citation>
    <scope>NUCLEOTIDE SEQUENCE [LARGE SCALE GENOMIC DNA]</scope>
    <source>
        <strain evidence="5">NIES 3701</strain>
    </source>
</reference>
<dbReference type="Gene3D" id="2.30.42.10">
    <property type="match status" value="1"/>
</dbReference>
<protein>
    <recommendedName>
        <fullName evidence="3">Nas2 N-terminal domain-containing protein</fullName>
    </recommendedName>
</protein>
<dbReference type="InterPro" id="IPR040815">
    <property type="entry name" value="Nas2_N"/>
</dbReference>
<dbReference type="SUPFAM" id="SSF50156">
    <property type="entry name" value="PDZ domain-like"/>
    <property type="match status" value="1"/>
</dbReference>
<dbReference type="FunFam" id="2.30.42.10:FF:000107">
    <property type="entry name" value="26S proteasome non-ATPase regulatory subunit 9"/>
    <property type="match status" value="1"/>
</dbReference>
<dbReference type="GO" id="GO:0005737">
    <property type="term" value="C:cytoplasm"/>
    <property type="evidence" value="ECO:0007669"/>
    <property type="project" value="TreeGrafter"/>
</dbReference>
<dbReference type="PANTHER" id="PTHR12651:SF1">
    <property type="entry name" value="26S PROTEASOME NON-ATPASE REGULATORY SUBUNIT 9"/>
    <property type="match status" value="1"/>
</dbReference>